<dbReference type="Pfam" id="PF12802">
    <property type="entry name" value="MarR_2"/>
    <property type="match status" value="1"/>
</dbReference>
<dbReference type="EMBL" id="JNVM01000018">
    <property type="protein sequence ID" value="KEQ23903.1"/>
    <property type="molecule type" value="Genomic_DNA"/>
</dbReference>
<evidence type="ECO:0000259" key="2">
    <source>
        <dbReference type="PROSITE" id="PS50995"/>
    </source>
</evidence>
<evidence type="ECO:0000313" key="3">
    <source>
        <dbReference type="EMBL" id="KEQ23903.1"/>
    </source>
</evidence>
<organism evidence="3 4">
    <name type="scientific">Paenibacillus tyrfis</name>
    <dbReference type="NCBI Taxonomy" id="1501230"/>
    <lineage>
        <taxon>Bacteria</taxon>
        <taxon>Bacillati</taxon>
        <taxon>Bacillota</taxon>
        <taxon>Bacilli</taxon>
        <taxon>Bacillales</taxon>
        <taxon>Paenibacillaceae</taxon>
        <taxon>Paenibacillus</taxon>
    </lineage>
</organism>
<protein>
    <submittedName>
        <fullName evidence="3">MarR family transcriptional regulator</fullName>
    </submittedName>
</protein>
<dbReference type="CDD" id="cd00090">
    <property type="entry name" value="HTH_ARSR"/>
    <property type="match status" value="1"/>
</dbReference>
<comment type="caution">
    <text evidence="3">The sequence shown here is derived from an EMBL/GenBank/DDBJ whole genome shotgun (WGS) entry which is preliminary data.</text>
</comment>
<dbReference type="SMART" id="SM00347">
    <property type="entry name" value="HTH_MARR"/>
    <property type="match status" value="1"/>
</dbReference>
<dbReference type="InterPro" id="IPR036390">
    <property type="entry name" value="WH_DNA-bd_sf"/>
</dbReference>
<accession>A0A081NZN0</accession>
<keyword evidence="1" id="KW-0238">DNA-binding</keyword>
<sequence length="148" mass="16571">MVQPDQPGELENALSHLQCVLVARRTRINPEQLTWAQYDILEILRIRGPMMPSVIGETLGMSRPATSKNLRVLKDKQLIEQTAREEDRREQTTSLTDSGRAFLERAATSRREAAEIATSVLTPGEQSIFAELCQKIAAALDDNHSRSD</sequence>
<dbReference type="InterPro" id="IPR036388">
    <property type="entry name" value="WH-like_DNA-bd_sf"/>
</dbReference>
<feature type="domain" description="HTH marR-type" evidence="2">
    <location>
        <begin position="7"/>
        <end position="138"/>
    </location>
</feature>
<dbReference type="PANTHER" id="PTHR33164:SF101">
    <property type="entry name" value="TRANSCRIPTIONAL REPRESSOR MPRA"/>
    <property type="match status" value="1"/>
</dbReference>
<dbReference type="RefSeq" id="WP_036686842.1">
    <property type="nucleotide sequence ID" value="NZ_JNVM01000018.1"/>
</dbReference>
<evidence type="ECO:0000313" key="4">
    <source>
        <dbReference type="Proteomes" id="UP000028123"/>
    </source>
</evidence>
<dbReference type="GO" id="GO:0006950">
    <property type="term" value="P:response to stress"/>
    <property type="evidence" value="ECO:0007669"/>
    <property type="project" value="TreeGrafter"/>
</dbReference>
<dbReference type="InterPro" id="IPR011991">
    <property type="entry name" value="ArsR-like_HTH"/>
</dbReference>
<dbReference type="PROSITE" id="PS50995">
    <property type="entry name" value="HTH_MARR_2"/>
    <property type="match status" value="1"/>
</dbReference>
<dbReference type="GO" id="GO:0003700">
    <property type="term" value="F:DNA-binding transcription factor activity"/>
    <property type="evidence" value="ECO:0007669"/>
    <property type="project" value="InterPro"/>
</dbReference>
<proteinExistence type="predicted"/>
<dbReference type="Gene3D" id="1.10.10.10">
    <property type="entry name" value="Winged helix-like DNA-binding domain superfamily/Winged helix DNA-binding domain"/>
    <property type="match status" value="1"/>
</dbReference>
<evidence type="ECO:0000256" key="1">
    <source>
        <dbReference type="ARBA" id="ARBA00023125"/>
    </source>
</evidence>
<dbReference type="PANTHER" id="PTHR33164">
    <property type="entry name" value="TRANSCRIPTIONAL REGULATOR, MARR FAMILY"/>
    <property type="match status" value="1"/>
</dbReference>
<dbReference type="Proteomes" id="UP000028123">
    <property type="component" value="Unassembled WGS sequence"/>
</dbReference>
<dbReference type="AlphaFoldDB" id="A0A081NZN0"/>
<dbReference type="SUPFAM" id="SSF46785">
    <property type="entry name" value="Winged helix' DNA-binding domain"/>
    <property type="match status" value="1"/>
</dbReference>
<dbReference type="PRINTS" id="PR00598">
    <property type="entry name" value="HTHMARR"/>
</dbReference>
<dbReference type="InterPro" id="IPR000835">
    <property type="entry name" value="HTH_MarR-typ"/>
</dbReference>
<name>A0A081NZN0_9BACL</name>
<dbReference type="InterPro" id="IPR039422">
    <property type="entry name" value="MarR/SlyA-like"/>
</dbReference>
<keyword evidence="4" id="KW-1185">Reference proteome</keyword>
<gene>
    <name evidence="3" type="ORF">ET33_11480</name>
</gene>
<dbReference type="OrthoDB" id="1903871at2"/>
<dbReference type="eggNOG" id="COG1846">
    <property type="taxonomic scope" value="Bacteria"/>
</dbReference>
<dbReference type="GO" id="GO:0003677">
    <property type="term" value="F:DNA binding"/>
    <property type="evidence" value="ECO:0007669"/>
    <property type="project" value="UniProtKB-KW"/>
</dbReference>
<reference evidence="3 4" key="1">
    <citation type="submission" date="2014-06" db="EMBL/GenBank/DDBJ databases">
        <title>Draft genome sequence of Paenibacillus sp. MSt1.</title>
        <authorList>
            <person name="Aw Y.K."/>
            <person name="Ong K.S."/>
            <person name="Gan H.M."/>
            <person name="Lee S.M."/>
        </authorList>
    </citation>
    <scope>NUCLEOTIDE SEQUENCE [LARGE SCALE GENOMIC DNA]</scope>
    <source>
        <strain evidence="3 4">MSt1</strain>
    </source>
</reference>